<protein>
    <submittedName>
        <fullName evidence="6">Uncharacterized protein</fullName>
    </submittedName>
</protein>
<dbReference type="EMBL" id="VJMJ01000084">
    <property type="protein sequence ID" value="KAF0737578.1"/>
    <property type="molecule type" value="Genomic_DNA"/>
</dbReference>
<dbReference type="Proteomes" id="UP000481153">
    <property type="component" value="Unassembled WGS sequence"/>
</dbReference>
<accession>A0A6G0XBY2</accession>
<dbReference type="GO" id="GO:0005385">
    <property type="term" value="F:zinc ion transmembrane transporter activity"/>
    <property type="evidence" value="ECO:0007669"/>
    <property type="project" value="TreeGrafter"/>
</dbReference>
<keyword evidence="2 5" id="KW-0812">Transmembrane</keyword>
<proteinExistence type="predicted"/>
<dbReference type="GO" id="GO:0016020">
    <property type="term" value="C:membrane"/>
    <property type="evidence" value="ECO:0007669"/>
    <property type="project" value="UniProtKB-SubCell"/>
</dbReference>
<evidence type="ECO:0000256" key="4">
    <source>
        <dbReference type="ARBA" id="ARBA00023136"/>
    </source>
</evidence>
<feature type="transmembrane region" description="Helical" evidence="5">
    <location>
        <begin position="404"/>
        <end position="424"/>
    </location>
</feature>
<evidence type="ECO:0000313" key="7">
    <source>
        <dbReference type="Proteomes" id="UP000481153"/>
    </source>
</evidence>
<sequence length="428" mass="46931">MLNLKPSRQGVSNSSQNLRISSTFLVNFHQFRSEETRSLIVFLESSIQIPSNFQLAPKGASWQFSHLFTTIAQFRKRNTSARGWVHLQQQPKMALERGVVTEVPTKQAEGGRIQTAKTEVVQPKSLLLKDNDGDDKVQTTTIARSWATEYLTAVVFLVVTFVSYPYTGGIRNWQYVWWCGWLTAISTGFGALPFVWVKDIDKFWLGVCNALAAGMMLAATACLFHEGFHVKSHDTDVLSVNMRLFLGVLFGIIFIKSTKILLDGHEDVKLGGLDGLDARKALLIMAVMTLHSISEGIGVGVSFGGDGGDRRGLMVSLTLAIHNIPEGLAICLVLIPRGLKLLPAILWCVFSSMPQPLFAVPSFLFVETFLPILPAGLGFAGGAMAYVAMCELLPESLEDTENKLATGISVLLAFVSMLNIQYVLSGEL</sequence>
<evidence type="ECO:0000256" key="3">
    <source>
        <dbReference type="ARBA" id="ARBA00022989"/>
    </source>
</evidence>
<dbReference type="VEuPathDB" id="FungiDB:AeMF1_016478"/>
<keyword evidence="3 5" id="KW-1133">Transmembrane helix</keyword>
<reference evidence="6 7" key="1">
    <citation type="submission" date="2019-07" db="EMBL/GenBank/DDBJ databases">
        <title>Genomics analysis of Aphanomyces spp. identifies a new class of oomycete effector associated with host adaptation.</title>
        <authorList>
            <person name="Gaulin E."/>
        </authorList>
    </citation>
    <scope>NUCLEOTIDE SEQUENCE [LARGE SCALE GENOMIC DNA]</scope>
    <source>
        <strain evidence="6 7">ATCC 201684</strain>
    </source>
</reference>
<evidence type="ECO:0000313" key="6">
    <source>
        <dbReference type="EMBL" id="KAF0737578.1"/>
    </source>
</evidence>
<name>A0A6G0XBY2_9STRA</name>
<feature type="transmembrane region" description="Helical" evidence="5">
    <location>
        <begin position="150"/>
        <end position="169"/>
    </location>
</feature>
<keyword evidence="7" id="KW-1185">Reference proteome</keyword>
<feature type="transmembrane region" description="Helical" evidence="5">
    <location>
        <begin position="313"/>
        <end position="335"/>
    </location>
</feature>
<evidence type="ECO:0000256" key="2">
    <source>
        <dbReference type="ARBA" id="ARBA00022692"/>
    </source>
</evidence>
<evidence type="ECO:0000256" key="5">
    <source>
        <dbReference type="SAM" id="Phobius"/>
    </source>
</evidence>
<dbReference type="InterPro" id="IPR003689">
    <property type="entry name" value="ZIP"/>
</dbReference>
<evidence type="ECO:0000256" key="1">
    <source>
        <dbReference type="ARBA" id="ARBA00004141"/>
    </source>
</evidence>
<feature type="transmembrane region" description="Helical" evidence="5">
    <location>
        <begin position="175"/>
        <end position="196"/>
    </location>
</feature>
<dbReference type="AlphaFoldDB" id="A0A6G0XBY2"/>
<dbReference type="Pfam" id="PF02535">
    <property type="entry name" value="Zip"/>
    <property type="match status" value="1"/>
</dbReference>
<dbReference type="PANTHER" id="PTHR11040">
    <property type="entry name" value="ZINC/IRON TRANSPORTER"/>
    <property type="match status" value="1"/>
</dbReference>
<comment type="caution">
    <text evidence="6">The sequence shown here is derived from an EMBL/GenBank/DDBJ whole genome shotgun (WGS) entry which is preliminary data.</text>
</comment>
<dbReference type="PANTHER" id="PTHR11040:SF70">
    <property type="entry name" value="OS05G0316100 PROTEIN"/>
    <property type="match status" value="1"/>
</dbReference>
<comment type="subcellular location">
    <subcellularLocation>
        <location evidence="1">Membrane</location>
        <topology evidence="1">Multi-pass membrane protein</topology>
    </subcellularLocation>
</comment>
<keyword evidence="4 5" id="KW-0472">Membrane</keyword>
<gene>
    <name evidence="6" type="ORF">Ae201684_006733</name>
</gene>
<feature type="transmembrane region" description="Helical" evidence="5">
    <location>
        <begin position="244"/>
        <end position="262"/>
    </location>
</feature>
<feature type="transmembrane region" description="Helical" evidence="5">
    <location>
        <begin position="203"/>
        <end position="224"/>
    </location>
</feature>
<organism evidence="6 7">
    <name type="scientific">Aphanomyces euteiches</name>
    <dbReference type="NCBI Taxonomy" id="100861"/>
    <lineage>
        <taxon>Eukaryota</taxon>
        <taxon>Sar</taxon>
        <taxon>Stramenopiles</taxon>
        <taxon>Oomycota</taxon>
        <taxon>Saprolegniomycetes</taxon>
        <taxon>Saprolegniales</taxon>
        <taxon>Verrucalvaceae</taxon>
        <taxon>Aphanomyces</taxon>
    </lineage>
</organism>
<feature type="transmembrane region" description="Helical" evidence="5">
    <location>
        <begin position="282"/>
        <end position="301"/>
    </location>
</feature>